<reference evidence="2 3" key="1">
    <citation type="submission" date="2015-02" db="EMBL/GenBank/DDBJ databases">
        <title>Genome sequene of Rhodovulum sulfidophilum DSM 2351.</title>
        <authorList>
            <person name="Nagao N."/>
        </authorList>
    </citation>
    <scope>NUCLEOTIDE SEQUENCE [LARGE SCALE GENOMIC DNA]</scope>
    <source>
        <strain evidence="2 3">DSM 2351</strain>
    </source>
</reference>
<evidence type="ECO:0000256" key="1">
    <source>
        <dbReference type="SAM" id="MobiDB-lite"/>
    </source>
</evidence>
<proteinExistence type="predicted"/>
<dbReference type="PATRIC" id="fig|35806.4.peg.727"/>
<name>A0A0D6AYD5_RHOSU</name>
<protein>
    <submittedName>
        <fullName evidence="2">Uncharacterized protein</fullName>
    </submittedName>
</protein>
<sequence>MSRDDDPPADLGLLAGMPGSAIPSISDRNDPAIPSSGRPDLCPIDPGAGSGYPSHNLEDIESCSGSTFAGRSFSAWD</sequence>
<accession>A0A0D6AYD5</accession>
<evidence type="ECO:0000313" key="3">
    <source>
        <dbReference type="Proteomes" id="UP000064912"/>
    </source>
</evidence>
<dbReference type="AlphaFoldDB" id="A0A0D6AYD5"/>
<dbReference type="Proteomes" id="UP000064912">
    <property type="component" value="Chromosome"/>
</dbReference>
<feature type="region of interest" description="Disordered" evidence="1">
    <location>
        <begin position="1"/>
        <end position="55"/>
    </location>
</feature>
<gene>
    <name evidence="2" type="ORF">NHU_00709</name>
</gene>
<evidence type="ECO:0000313" key="2">
    <source>
        <dbReference type="EMBL" id="BAQ67877.1"/>
    </source>
</evidence>
<dbReference type="KEGG" id="rsu:NHU_00709"/>
<dbReference type="EMBL" id="AP014800">
    <property type="protein sequence ID" value="BAQ67877.1"/>
    <property type="molecule type" value="Genomic_DNA"/>
</dbReference>
<organism evidence="2 3">
    <name type="scientific">Rhodovulum sulfidophilum</name>
    <name type="common">Rhodobacter sulfidophilus</name>
    <dbReference type="NCBI Taxonomy" id="35806"/>
    <lineage>
        <taxon>Bacteria</taxon>
        <taxon>Pseudomonadati</taxon>
        <taxon>Pseudomonadota</taxon>
        <taxon>Alphaproteobacteria</taxon>
        <taxon>Rhodobacterales</taxon>
        <taxon>Paracoccaceae</taxon>
        <taxon>Rhodovulum</taxon>
    </lineage>
</organism>